<evidence type="ECO:0000313" key="7">
    <source>
        <dbReference type="Proteomes" id="UP000053825"/>
    </source>
</evidence>
<dbReference type="InterPro" id="IPR011323">
    <property type="entry name" value="Mss4/transl-control_tumour"/>
</dbReference>
<evidence type="ECO:0000259" key="5">
    <source>
        <dbReference type="PROSITE" id="PS51797"/>
    </source>
</evidence>
<proteinExistence type="inferred from homology"/>
<keyword evidence="7" id="KW-1185">Reference proteome</keyword>
<dbReference type="STRING" id="597456.A0A0L7QYW0"/>
<dbReference type="PROSITE" id="PS51797">
    <property type="entry name" value="TCTP_3"/>
    <property type="match status" value="1"/>
</dbReference>
<evidence type="ECO:0000256" key="4">
    <source>
        <dbReference type="PROSITE-ProRule" id="PRU01133"/>
    </source>
</evidence>
<dbReference type="InterPro" id="IPR011057">
    <property type="entry name" value="Mss4-like_sf"/>
</dbReference>
<dbReference type="OrthoDB" id="10248936at2759"/>
<comment type="similarity">
    <text evidence="4">Belongs to the TCTP family.</text>
</comment>
<dbReference type="Gene3D" id="2.170.150.10">
    <property type="entry name" value="Metal Binding Protein, Guanine Nucleotide Exchange Factor, Chain A"/>
    <property type="match status" value="1"/>
</dbReference>
<dbReference type="SUPFAM" id="SSF51316">
    <property type="entry name" value="Mss4-like"/>
    <property type="match status" value="1"/>
</dbReference>
<evidence type="ECO:0000256" key="2">
    <source>
        <dbReference type="ARBA" id="ARBA00014759"/>
    </source>
</evidence>
<evidence type="ECO:0000313" key="6">
    <source>
        <dbReference type="EMBL" id="KOC63737.1"/>
    </source>
</evidence>
<dbReference type="PANTHER" id="PTHR11991:SF0">
    <property type="entry name" value="TRANSLATIONALLY-CONTROLLED TUMOR PROTEIN"/>
    <property type="match status" value="1"/>
</dbReference>
<dbReference type="PRINTS" id="PR01653">
    <property type="entry name" value="TCTPROTEIN"/>
</dbReference>
<dbReference type="Pfam" id="PF00838">
    <property type="entry name" value="TCTP"/>
    <property type="match status" value="1"/>
</dbReference>
<dbReference type="GO" id="GO:0005737">
    <property type="term" value="C:cytoplasm"/>
    <property type="evidence" value="ECO:0007669"/>
    <property type="project" value="TreeGrafter"/>
</dbReference>
<dbReference type="EMBL" id="KQ414687">
    <property type="protein sequence ID" value="KOC63737.1"/>
    <property type="molecule type" value="Genomic_DNA"/>
</dbReference>
<feature type="domain" description="TCTP" evidence="5">
    <location>
        <begin position="1"/>
        <end position="160"/>
    </location>
</feature>
<name>A0A0L7QYW0_9HYME</name>
<dbReference type="InterPro" id="IPR018103">
    <property type="entry name" value="Translation_control_tumour_CS"/>
</dbReference>
<comment type="function">
    <text evidence="1">Involved in calcium binding and microtubule stabilization.</text>
</comment>
<dbReference type="Proteomes" id="UP000053825">
    <property type="component" value="Unassembled WGS sequence"/>
</dbReference>
<dbReference type="InterPro" id="IPR018105">
    <property type="entry name" value="Translational_control_tumour_p"/>
</dbReference>
<protein>
    <recommendedName>
        <fullName evidence="2">Translationally-controlled tumor protein homolog</fullName>
    </recommendedName>
</protein>
<reference evidence="6 7" key="1">
    <citation type="submission" date="2015-07" db="EMBL/GenBank/DDBJ databases">
        <title>The genome of Habropoda laboriosa.</title>
        <authorList>
            <person name="Pan H."/>
            <person name="Kapheim K."/>
        </authorList>
    </citation>
    <scope>NUCLEOTIDE SEQUENCE [LARGE SCALE GENOMIC DNA]</scope>
    <source>
        <strain evidence="6">0110345459</strain>
    </source>
</reference>
<dbReference type="FunFam" id="2.170.150.10:FF:000002">
    <property type="entry name" value="Translationally-controlled tumor protein homolog"/>
    <property type="match status" value="1"/>
</dbReference>
<dbReference type="PANTHER" id="PTHR11991">
    <property type="entry name" value="TRANSLATIONALLY CONTROLLED TUMOR PROTEIN-RELATED"/>
    <property type="match status" value="1"/>
</dbReference>
<dbReference type="AlphaFoldDB" id="A0A0L7QYW0"/>
<organism evidence="6 7">
    <name type="scientific">Habropoda laboriosa</name>
    <dbReference type="NCBI Taxonomy" id="597456"/>
    <lineage>
        <taxon>Eukaryota</taxon>
        <taxon>Metazoa</taxon>
        <taxon>Ecdysozoa</taxon>
        <taxon>Arthropoda</taxon>
        <taxon>Hexapoda</taxon>
        <taxon>Insecta</taxon>
        <taxon>Pterygota</taxon>
        <taxon>Neoptera</taxon>
        <taxon>Endopterygota</taxon>
        <taxon>Hymenoptera</taxon>
        <taxon>Apocrita</taxon>
        <taxon>Aculeata</taxon>
        <taxon>Apoidea</taxon>
        <taxon>Anthophila</taxon>
        <taxon>Apidae</taxon>
        <taxon>Habropoda</taxon>
    </lineage>
</organism>
<dbReference type="PROSITE" id="PS01003">
    <property type="entry name" value="TCTP_2"/>
    <property type="match status" value="1"/>
</dbReference>
<accession>A0A0L7QYW0</accession>
<dbReference type="InterPro" id="IPR034737">
    <property type="entry name" value="TCTP"/>
</dbReference>
<evidence type="ECO:0000256" key="3">
    <source>
        <dbReference type="ARBA" id="ARBA00022837"/>
    </source>
</evidence>
<dbReference type="GO" id="GO:0005509">
    <property type="term" value="F:calcium ion binding"/>
    <property type="evidence" value="ECO:0007669"/>
    <property type="project" value="TreeGrafter"/>
</dbReference>
<sequence>MFSDSYKIKLVDDVLYEVYGKLITRKSGDIDIAGFNPLADEPSETTEEVVQSGVDVVMNHRLQETFIFADKKQYTSYLKNYMKSLVAKLEETSPDQVEVFKTNTNKVMKDILSRFKDLQFFTGESMDVDGIIALMEYRDIDGESVPVLMFFKHGLEEQNETTYPGQELWCAWHSGKFFQHSIGVQRAMLLIMPVPLGDVLSLKHIGDSDALVIWFSRPLIAGTIALRWARNEGITDENHILARTYGECGVEVNKPAVQLRKYADLAYLCIYIKNELAKDAGFAGYGGQTNSTCAESDVTLRLLATGIRQIDAAFVADFEKCNVIPPVECTEAIEHPILVSHNLQLNSQTIVTTPRLSVNLIGGGAGTAGPATLVGRAGEPPPPPGPDHEGTLEWMIEFQGRIVAMDV</sequence>
<gene>
    <name evidence="6" type="ORF">WH47_02276</name>
</gene>
<evidence type="ECO:0000256" key="1">
    <source>
        <dbReference type="ARBA" id="ARBA00002114"/>
    </source>
</evidence>
<keyword evidence="3" id="KW-0106">Calcium</keyword>